<dbReference type="NCBIfam" id="TIGR02141">
    <property type="entry name" value="modB_ABC"/>
    <property type="match status" value="1"/>
</dbReference>
<evidence type="ECO:0000256" key="5">
    <source>
        <dbReference type="ARBA" id="ARBA00022475"/>
    </source>
</evidence>
<evidence type="ECO:0000256" key="3">
    <source>
        <dbReference type="ARBA" id="ARBA00007069"/>
    </source>
</evidence>
<dbReference type="GO" id="GO:0015098">
    <property type="term" value="F:molybdate ion transmembrane transporter activity"/>
    <property type="evidence" value="ECO:0007669"/>
    <property type="project" value="UniProtKB-UniRule"/>
</dbReference>
<keyword evidence="6 11" id="KW-0500">Molybdenum</keyword>
<comment type="similarity">
    <text evidence="3 11">Belongs to the binding-protein-dependent transport system permease family. CysTW subfamily.</text>
</comment>
<evidence type="ECO:0000256" key="1">
    <source>
        <dbReference type="ARBA" id="ARBA00002949"/>
    </source>
</evidence>
<proteinExistence type="inferred from homology"/>
<dbReference type="SUPFAM" id="SSF161098">
    <property type="entry name" value="MetI-like"/>
    <property type="match status" value="1"/>
</dbReference>
<dbReference type="CDD" id="cd06261">
    <property type="entry name" value="TM_PBP2"/>
    <property type="match status" value="1"/>
</dbReference>
<keyword evidence="5 11" id="KW-1003">Cell membrane</keyword>
<feature type="transmembrane region" description="Helical" evidence="10">
    <location>
        <begin position="144"/>
        <end position="165"/>
    </location>
</feature>
<comment type="function">
    <text evidence="1 11">Part of the binding-protein-dependent transport system for molybdenum; probably responsible for the translocation of the substrate across the membrane.</text>
</comment>
<dbReference type="GO" id="GO:0005886">
    <property type="term" value="C:plasma membrane"/>
    <property type="evidence" value="ECO:0007669"/>
    <property type="project" value="UniProtKB-SubCell"/>
</dbReference>
<gene>
    <name evidence="13" type="primary">modB</name>
    <name evidence="13" type="ORF">CQA58_00125</name>
</gene>
<feature type="transmembrane region" description="Helical" evidence="10">
    <location>
        <begin position="83"/>
        <end position="103"/>
    </location>
</feature>
<dbReference type="PANTHER" id="PTHR30183:SF8">
    <property type="entry name" value="MOLYBDENUM TRANSPORT SYSTEM PERMEASE"/>
    <property type="match status" value="1"/>
</dbReference>
<feature type="domain" description="ABC transmembrane type-1" evidence="12">
    <location>
        <begin position="6"/>
        <end position="210"/>
    </location>
</feature>
<reference evidence="13 14" key="1">
    <citation type="submission" date="2018-04" db="EMBL/GenBank/DDBJ databases">
        <title>Novel Campyloabacter and Helicobacter Species and Strains.</title>
        <authorList>
            <person name="Mannion A.J."/>
            <person name="Shen Z."/>
            <person name="Fox J.G."/>
        </authorList>
    </citation>
    <scope>NUCLEOTIDE SEQUENCE [LARGE SCALE GENOMIC DNA]</scope>
    <source>
        <strain evidence="13 14">MIT 04-9366</strain>
    </source>
</reference>
<evidence type="ECO:0000313" key="13">
    <source>
        <dbReference type="EMBL" id="RDU72052.1"/>
    </source>
</evidence>
<comment type="caution">
    <text evidence="13">The sequence shown here is derived from an EMBL/GenBank/DDBJ whole genome shotgun (WGS) entry which is preliminary data.</text>
</comment>
<dbReference type="Gene3D" id="1.10.3720.10">
    <property type="entry name" value="MetI-like"/>
    <property type="match status" value="1"/>
</dbReference>
<feature type="transmembrane region" description="Helical" evidence="10">
    <location>
        <begin position="195"/>
        <end position="213"/>
    </location>
</feature>
<dbReference type="RefSeq" id="WP_115568682.1">
    <property type="nucleotide sequence ID" value="NZ_NXLV01000001.1"/>
</dbReference>
<keyword evidence="7 10" id="KW-0812">Transmembrane</keyword>
<dbReference type="EMBL" id="NXLV01000001">
    <property type="protein sequence ID" value="RDU72052.1"/>
    <property type="molecule type" value="Genomic_DNA"/>
</dbReference>
<keyword evidence="14" id="KW-1185">Reference proteome</keyword>
<dbReference type="PROSITE" id="PS50928">
    <property type="entry name" value="ABC_TM1"/>
    <property type="match status" value="1"/>
</dbReference>
<accession>A0A3D8J3E3</accession>
<name>A0A3D8J3E3_9HELI</name>
<evidence type="ECO:0000259" key="12">
    <source>
        <dbReference type="PROSITE" id="PS50928"/>
    </source>
</evidence>
<feature type="transmembrane region" description="Helical" evidence="10">
    <location>
        <begin position="44"/>
        <end position="63"/>
    </location>
</feature>
<keyword evidence="4 10" id="KW-0813">Transport</keyword>
<evidence type="ECO:0000256" key="7">
    <source>
        <dbReference type="ARBA" id="ARBA00022692"/>
    </source>
</evidence>
<evidence type="ECO:0000256" key="8">
    <source>
        <dbReference type="ARBA" id="ARBA00022989"/>
    </source>
</evidence>
<dbReference type="AlphaFoldDB" id="A0A3D8J3E3"/>
<dbReference type="Pfam" id="PF00528">
    <property type="entry name" value="BPD_transp_1"/>
    <property type="match status" value="1"/>
</dbReference>
<dbReference type="OrthoDB" id="9795403at2"/>
<dbReference type="Proteomes" id="UP000257045">
    <property type="component" value="Unassembled WGS sequence"/>
</dbReference>
<evidence type="ECO:0000256" key="2">
    <source>
        <dbReference type="ARBA" id="ARBA00004651"/>
    </source>
</evidence>
<evidence type="ECO:0000313" key="14">
    <source>
        <dbReference type="Proteomes" id="UP000257045"/>
    </source>
</evidence>
<keyword evidence="9 10" id="KW-0472">Membrane</keyword>
<evidence type="ECO:0000256" key="4">
    <source>
        <dbReference type="ARBA" id="ARBA00022448"/>
    </source>
</evidence>
<sequence>MFVETMTLTFALAFLTMIILLPIGILAGYYFYYSKGWLKLVFEVLVWLPLVLPPTVLGFYLLLALSPQSPLGAFLLEHFNVKLVFSFGGILLGSVIFGLPFMIQPIKSGLFALSDNLQRASFTLGRGKLYTLFKVLLPNIKPSILIACVGTFIHAVGEFGVVMMIGGNIEGKTKVASIAIVDEVEMINYSLAHQYALTLFLTSFILLFVMLYINKRFLNDRA</sequence>
<feature type="transmembrane region" description="Helical" evidence="10">
    <location>
        <begin position="6"/>
        <end position="32"/>
    </location>
</feature>
<dbReference type="PANTHER" id="PTHR30183">
    <property type="entry name" value="MOLYBDENUM TRANSPORT SYSTEM PERMEASE PROTEIN MODB"/>
    <property type="match status" value="1"/>
</dbReference>
<dbReference type="InterPro" id="IPR000515">
    <property type="entry name" value="MetI-like"/>
</dbReference>
<comment type="subcellular location">
    <subcellularLocation>
        <location evidence="2 10">Cell membrane</location>
        <topology evidence="2 10">Multi-pass membrane protein</topology>
    </subcellularLocation>
</comment>
<evidence type="ECO:0000256" key="11">
    <source>
        <dbReference type="RuleBase" id="RU365097"/>
    </source>
</evidence>
<dbReference type="InterPro" id="IPR035906">
    <property type="entry name" value="MetI-like_sf"/>
</dbReference>
<evidence type="ECO:0000256" key="9">
    <source>
        <dbReference type="ARBA" id="ARBA00023136"/>
    </source>
</evidence>
<protein>
    <recommendedName>
        <fullName evidence="11">Molybdenum transport system permease</fullName>
    </recommendedName>
</protein>
<organism evidence="13 14">
    <name type="scientific">Helicobacter brantae</name>
    <dbReference type="NCBI Taxonomy" id="375927"/>
    <lineage>
        <taxon>Bacteria</taxon>
        <taxon>Pseudomonadati</taxon>
        <taxon>Campylobacterota</taxon>
        <taxon>Epsilonproteobacteria</taxon>
        <taxon>Campylobacterales</taxon>
        <taxon>Helicobacteraceae</taxon>
        <taxon>Helicobacter</taxon>
    </lineage>
</organism>
<evidence type="ECO:0000256" key="10">
    <source>
        <dbReference type="RuleBase" id="RU363032"/>
    </source>
</evidence>
<dbReference type="InterPro" id="IPR011867">
    <property type="entry name" value="ModB_ABC"/>
</dbReference>
<evidence type="ECO:0000256" key="6">
    <source>
        <dbReference type="ARBA" id="ARBA00022505"/>
    </source>
</evidence>
<keyword evidence="8 10" id="KW-1133">Transmembrane helix</keyword>